<dbReference type="GO" id="GO:0016567">
    <property type="term" value="P:protein ubiquitination"/>
    <property type="evidence" value="ECO:0007669"/>
    <property type="project" value="InterPro"/>
</dbReference>
<feature type="transmembrane region" description="Helical" evidence="2">
    <location>
        <begin position="601"/>
        <end position="624"/>
    </location>
</feature>
<proteinExistence type="predicted"/>
<feature type="compositionally biased region" description="Basic residues" evidence="1">
    <location>
        <begin position="1049"/>
        <end position="1060"/>
    </location>
</feature>
<dbReference type="InterPro" id="IPR033489">
    <property type="entry name" value="RBBP6"/>
</dbReference>
<protein>
    <submittedName>
        <fullName evidence="3">Uncharacterized protein</fullName>
    </submittedName>
</protein>
<feature type="compositionally biased region" description="Acidic residues" evidence="1">
    <location>
        <begin position="916"/>
        <end position="931"/>
    </location>
</feature>
<gene>
    <name evidence="3" type="ORF">RFI_10817</name>
</gene>
<feature type="compositionally biased region" description="Low complexity" evidence="1">
    <location>
        <begin position="973"/>
        <end position="982"/>
    </location>
</feature>
<dbReference type="GO" id="GO:0006397">
    <property type="term" value="P:mRNA processing"/>
    <property type="evidence" value="ECO:0007669"/>
    <property type="project" value="InterPro"/>
</dbReference>
<comment type="caution">
    <text evidence="3">The sequence shown here is derived from an EMBL/GenBank/DDBJ whole genome shotgun (WGS) entry which is preliminary data.</text>
</comment>
<evidence type="ECO:0000313" key="4">
    <source>
        <dbReference type="Proteomes" id="UP000023152"/>
    </source>
</evidence>
<keyword evidence="2" id="KW-1133">Transmembrane helix</keyword>
<dbReference type="GO" id="GO:0061630">
    <property type="term" value="F:ubiquitin protein ligase activity"/>
    <property type="evidence" value="ECO:0007669"/>
    <property type="project" value="InterPro"/>
</dbReference>
<keyword evidence="4" id="KW-1185">Reference proteome</keyword>
<dbReference type="EMBL" id="ASPP01007951">
    <property type="protein sequence ID" value="ETO26320.1"/>
    <property type="molecule type" value="Genomic_DNA"/>
</dbReference>
<keyword evidence="2" id="KW-0472">Membrane</keyword>
<dbReference type="PANTHER" id="PTHR15439:SF0">
    <property type="entry name" value="CELL DIVISION CYCLE AND APOPTOSIS REGULATOR PROTEIN 1-RELATED"/>
    <property type="match status" value="1"/>
</dbReference>
<dbReference type="PANTHER" id="PTHR15439">
    <property type="entry name" value="RETINOBLASTOMA-BINDING PROTEIN 6"/>
    <property type="match status" value="1"/>
</dbReference>
<sequence>FLLSAVFETRSADPKEKIKHKLFYFETTSFQDCRNLSYFLALIMASMNQHTNVSGYPERMGAVQSSGMLQGLIQAKQIVESQTWNTLKRPRVVFISLPHLFWSYQGIPMDVLCTSLFIFRCKENWLFGRNPVTRHASIHFRPRKSGFENLIEKMRLDENFMELLQYKSKHKEVLWLEPSANENKEEASVLADELSCNSITPTNTGSTLSPMRSSLSRAQTTSNEFGMKDKESYWTPSSSRTGATLHETITSNNCNNQMMGVLSLAYNGGVDMSIKRHVPPCRRRRKRQMRQSERKFDNKNSTLSALDNAMKALFCSVHSSDPRTETWTNTNTNMNMTMTKDNEQWERVSDFVCAFKDSVTDEYYNRLTVDETWWKWKIESNSSKAIRRRTGKTMVTETRRPFVQKLRMRTGNPFVPELVKTQIVNVEAMLNLMEHCNDLSTIASELRNFNGHFHAFAEVLHQSNPTLIPMAIFDTKKFWVKCMLLNACFHNLYYDGIDYQTQVISPMYDLYELPIAVLCDKNNTSMCGDEFDKDCTGFVFVRALFRVFLFVIFPFDLILFCFVLFCFILFCFALLCFVYFRSLYCLNLSPFVLRTHVITYYFQWYFFLACIVIFIYLIAIIYLIEHEYFLVIPTNVSTRQKHFSKSLFKKKYMLDIHAFIFSYFAHSFSVFFTLIFVKSLYGVAVDKDDLQALIAELDNRDEKIFGAWLLSRQRTAGSYSEWHIKIHIGTAIATFFFNYAAQKASVSYRIENLVCVMHCFDIHCKKKLDKEQQRFKIIASLAPEFTKEATNIITNWKDKEVVPSVSVSLEMLRPYWIYNFLQLSSDSENDTIEKYMKLLPIQKNLIDIGVFLKQWFAPQNHQVYTDIYCNSQSFAFSLFKFLAPEFSPYKEEVAKAKKNLESPYDKANAKRRVEEISEDETDQSSSDDDTASEFSQTSKKEEQVAIQQITTSSEIQIVKKIDENINKSESDSKSYSSSRSETESESTSECESDSRRKVRKTKRNRKRGKNKKKLKKEEKRRITKKQKEEKDKRRRREKKEKREKERKNKEKKSKEKKVKVAKSTSGEII</sequence>
<feature type="transmembrane region" description="Helical" evidence="2">
    <location>
        <begin position="656"/>
        <end position="677"/>
    </location>
</feature>
<dbReference type="GO" id="GO:0006511">
    <property type="term" value="P:ubiquitin-dependent protein catabolic process"/>
    <property type="evidence" value="ECO:0007669"/>
    <property type="project" value="TreeGrafter"/>
</dbReference>
<accession>X6NJ16</accession>
<feature type="compositionally biased region" description="Basic and acidic residues" evidence="1">
    <location>
        <begin position="904"/>
        <end position="915"/>
    </location>
</feature>
<feature type="region of interest" description="Disordered" evidence="1">
    <location>
        <begin position="904"/>
        <end position="945"/>
    </location>
</feature>
<dbReference type="GO" id="GO:0005634">
    <property type="term" value="C:nucleus"/>
    <property type="evidence" value="ECO:0007669"/>
    <property type="project" value="TreeGrafter"/>
</dbReference>
<evidence type="ECO:0000256" key="1">
    <source>
        <dbReference type="SAM" id="MobiDB-lite"/>
    </source>
</evidence>
<feature type="compositionally biased region" description="Basic residues" evidence="1">
    <location>
        <begin position="996"/>
        <end position="1014"/>
    </location>
</feature>
<evidence type="ECO:0000256" key="2">
    <source>
        <dbReference type="SAM" id="Phobius"/>
    </source>
</evidence>
<dbReference type="AlphaFoldDB" id="X6NJ16"/>
<keyword evidence="2" id="KW-0812">Transmembrane</keyword>
<feature type="region of interest" description="Disordered" evidence="1">
    <location>
        <begin position="967"/>
        <end position="1069"/>
    </location>
</feature>
<organism evidence="3 4">
    <name type="scientific">Reticulomyxa filosa</name>
    <dbReference type="NCBI Taxonomy" id="46433"/>
    <lineage>
        <taxon>Eukaryota</taxon>
        <taxon>Sar</taxon>
        <taxon>Rhizaria</taxon>
        <taxon>Retaria</taxon>
        <taxon>Foraminifera</taxon>
        <taxon>Monothalamids</taxon>
        <taxon>Reticulomyxidae</taxon>
        <taxon>Reticulomyxa</taxon>
    </lineage>
</organism>
<name>X6NJ16_RETFI</name>
<reference evidence="3 4" key="1">
    <citation type="journal article" date="2013" name="Curr. Biol.">
        <title>The Genome of the Foraminiferan Reticulomyxa filosa.</title>
        <authorList>
            <person name="Glockner G."/>
            <person name="Hulsmann N."/>
            <person name="Schleicher M."/>
            <person name="Noegel A.A."/>
            <person name="Eichinger L."/>
            <person name="Gallinger C."/>
            <person name="Pawlowski J."/>
            <person name="Sierra R."/>
            <person name="Euteneuer U."/>
            <person name="Pillet L."/>
            <person name="Moustafa A."/>
            <person name="Platzer M."/>
            <person name="Groth M."/>
            <person name="Szafranski K."/>
            <person name="Schliwa M."/>
        </authorList>
    </citation>
    <scope>NUCLEOTIDE SEQUENCE [LARGE SCALE GENOMIC DNA]</scope>
</reference>
<feature type="compositionally biased region" description="Basic and acidic residues" evidence="1">
    <location>
        <begin position="1015"/>
        <end position="1031"/>
    </location>
</feature>
<feature type="transmembrane region" description="Helical" evidence="2">
    <location>
        <begin position="547"/>
        <end position="580"/>
    </location>
</feature>
<dbReference type="Proteomes" id="UP000023152">
    <property type="component" value="Unassembled WGS sequence"/>
</dbReference>
<evidence type="ECO:0000313" key="3">
    <source>
        <dbReference type="EMBL" id="ETO26320.1"/>
    </source>
</evidence>
<feature type="non-terminal residue" evidence="3">
    <location>
        <position position="1"/>
    </location>
</feature>